<evidence type="ECO:0000313" key="3">
    <source>
        <dbReference type="Proteomes" id="UP000683511"/>
    </source>
</evidence>
<dbReference type="AlphaFoldDB" id="A0A975Y331"/>
<dbReference type="KEGG" id="rsin:B6N60_00395"/>
<dbReference type="RefSeq" id="WP_190600923.1">
    <property type="nucleotide sequence ID" value="NZ_CP021056.1"/>
</dbReference>
<proteinExistence type="predicted"/>
<dbReference type="Pfam" id="PF19995">
    <property type="entry name" value="iSTAND"/>
    <property type="match status" value="1"/>
</dbReference>
<gene>
    <name evidence="2" type="ORF">B6N60_00395</name>
</gene>
<protein>
    <recommendedName>
        <fullName evidence="1">Inactive STAND domain-containing protein</fullName>
    </recommendedName>
</protein>
<organism evidence="2 3">
    <name type="scientific">Richelia sinica FACHB-800</name>
    <dbReference type="NCBI Taxonomy" id="1357546"/>
    <lineage>
        <taxon>Bacteria</taxon>
        <taxon>Bacillati</taxon>
        <taxon>Cyanobacteriota</taxon>
        <taxon>Cyanophyceae</taxon>
        <taxon>Nostocales</taxon>
        <taxon>Nostocaceae</taxon>
        <taxon>Richelia</taxon>
    </lineage>
</organism>
<dbReference type="InterPro" id="IPR045475">
    <property type="entry name" value="iSTAND"/>
</dbReference>
<evidence type="ECO:0000313" key="2">
    <source>
        <dbReference type="EMBL" id="QXE21718.1"/>
    </source>
</evidence>
<name>A0A975Y331_9NOST</name>
<feature type="domain" description="Inactive STAND" evidence="1">
    <location>
        <begin position="201"/>
        <end position="344"/>
    </location>
</feature>
<dbReference type="Proteomes" id="UP000683511">
    <property type="component" value="Chromosome"/>
</dbReference>
<dbReference type="EMBL" id="CP021056">
    <property type="protein sequence ID" value="QXE21718.1"/>
    <property type="molecule type" value="Genomic_DNA"/>
</dbReference>
<keyword evidence="3" id="KW-1185">Reference proteome</keyword>
<dbReference type="InterPro" id="IPR029787">
    <property type="entry name" value="Nucleotide_cyclase"/>
</dbReference>
<dbReference type="Gene3D" id="3.30.70.1230">
    <property type="entry name" value="Nucleotide cyclase"/>
    <property type="match status" value="1"/>
</dbReference>
<evidence type="ECO:0000259" key="1">
    <source>
        <dbReference type="Pfam" id="PF19995"/>
    </source>
</evidence>
<sequence length="462" mass="53437">MTRTGTIVRFDFVGSKGVTDTVYNYANIDGIKGFTGQIKELRNKALQTVNEEYQADKLQKIILREEGDGAYLIFDKVDEAHQFAQYLLCNEKFWPFRIGAATGEITQDIGGELVGNPIAIAQRLEAYGAETGCFCIDTATYNALSPDLQNKYSQKTVQGKKSDNENIQAWHCQMIAKDNLRFPNQHNTKISPDTGLKVLRYLDYRPNEEYFKKIIDLKESAFLVQASNVKIQDWLIERLIYNIPNSLHTNPYFINFQSYAIRGNLEDFWQEFTTISTVENPTQESIIEDLANLCQNKPIIIIMRQLNFLDQPTINIILDFWENLVQQVRSLENRKIQSRLVLLMVVEPKDFKNKFCTPENKFNFIKLSENKVRRIIQQKNPQPQDVFLLSSVEKISSDDIQTWLEKNEVLSCLNLNDSYIDKLLNNIIPCWSDIPENVLTNICESIFTFTNGLAEIEAKWRY</sequence>
<accession>A0A975Y331</accession>
<dbReference type="SUPFAM" id="SSF55073">
    <property type="entry name" value="Nucleotide cyclase"/>
    <property type="match status" value="1"/>
</dbReference>
<reference evidence="2" key="1">
    <citation type="submission" date="2017-04" db="EMBL/GenBank/DDBJ databases">
        <title>Genome deletions in a multicellular cyanobacterial endosymbiont for morphological adaptation in marine diatoms.</title>
        <authorList>
            <person name="Wang Y."/>
            <person name="Gao H."/>
            <person name="Li R."/>
            <person name="Xu X."/>
        </authorList>
    </citation>
    <scope>NUCLEOTIDE SEQUENCE</scope>
    <source>
        <strain evidence="2">FACHB 800</strain>
    </source>
</reference>